<dbReference type="Proteomes" id="UP000799770">
    <property type="component" value="Unassembled WGS sequence"/>
</dbReference>
<protein>
    <submittedName>
        <fullName evidence="3">Uncharacterized protein</fullName>
    </submittedName>
</protein>
<dbReference type="PANTHER" id="PTHR35043">
    <property type="entry name" value="TRANSCRIPTION FACTOR DOMAIN-CONTAINING PROTEIN"/>
    <property type="match status" value="1"/>
</dbReference>
<evidence type="ECO:0000256" key="2">
    <source>
        <dbReference type="SAM" id="SignalP"/>
    </source>
</evidence>
<keyword evidence="2" id="KW-0732">Signal</keyword>
<accession>A0A6A5YK42</accession>
<reference evidence="3" key="1">
    <citation type="journal article" date="2020" name="Stud. Mycol.">
        <title>101 Dothideomycetes genomes: a test case for predicting lifestyles and emergence of pathogens.</title>
        <authorList>
            <person name="Haridas S."/>
            <person name="Albert R."/>
            <person name="Binder M."/>
            <person name="Bloem J."/>
            <person name="Labutti K."/>
            <person name="Salamov A."/>
            <person name="Andreopoulos B."/>
            <person name="Baker S."/>
            <person name="Barry K."/>
            <person name="Bills G."/>
            <person name="Bluhm B."/>
            <person name="Cannon C."/>
            <person name="Castanera R."/>
            <person name="Culley D."/>
            <person name="Daum C."/>
            <person name="Ezra D."/>
            <person name="Gonzalez J."/>
            <person name="Henrissat B."/>
            <person name="Kuo A."/>
            <person name="Liang C."/>
            <person name="Lipzen A."/>
            <person name="Lutzoni F."/>
            <person name="Magnuson J."/>
            <person name="Mondo S."/>
            <person name="Nolan M."/>
            <person name="Ohm R."/>
            <person name="Pangilinan J."/>
            <person name="Park H.-J."/>
            <person name="Ramirez L."/>
            <person name="Alfaro M."/>
            <person name="Sun H."/>
            <person name="Tritt A."/>
            <person name="Yoshinaga Y."/>
            <person name="Zwiers L.-H."/>
            <person name="Turgeon B."/>
            <person name="Goodwin S."/>
            <person name="Spatafora J."/>
            <person name="Crous P."/>
            <person name="Grigoriev I."/>
        </authorList>
    </citation>
    <scope>NUCLEOTIDE SEQUENCE</scope>
    <source>
        <strain evidence="3">CBS 627.86</strain>
    </source>
</reference>
<feature type="transmembrane region" description="Helical" evidence="1">
    <location>
        <begin position="506"/>
        <end position="528"/>
    </location>
</feature>
<name>A0A6A5YK42_9PLEO</name>
<keyword evidence="1" id="KW-1133">Transmembrane helix</keyword>
<dbReference type="EMBL" id="ML977353">
    <property type="protein sequence ID" value="KAF2107619.1"/>
    <property type="molecule type" value="Genomic_DNA"/>
</dbReference>
<gene>
    <name evidence="3" type="ORF">BDV96DRAFT_653694</name>
</gene>
<feature type="transmembrane region" description="Helical" evidence="1">
    <location>
        <begin position="479"/>
        <end position="499"/>
    </location>
</feature>
<keyword evidence="1" id="KW-0472">Membrane</keyword>
<feature type="transmembrane region" description="Helical" evidence="1">
    <location>
        <begin position="74"/>
        <end position="94"/>
    </location>
</feature>
<evidence type="ECO:0000313" key="3">
    <source>
        <dbReference type="EMBL" id="KAF2107619.1"/>
    </source>
</evidence>
<dbReference type="AlphaFoldDB" id="A0A6A5YK42"/>
<feature type="chain" id="PRO_5025430539" evidence="2">
    <location>
        <begin position="17"/>
        <end position="595"/>
    </location>
</feature>
<organism evidence="3 4">
    <name type="scientific">Lophiotrema nucula</name>
    <dbReference type="NCBI Taxonomy" id="690887"/>
    <lineage>
        <taxon>Eukaryota</taxon>
        <taxon>Fungi</taxon>
        <taxon>Dikarya</taxon>
        <taxon>Ascomycota</taxon>
        <taxon>Pezizomycotina</taxon>
        <taxon>Dothideomycetes</taxon>
        <taxon>Pleosporomycetidae</taxon>
        <taxon>Pleosporales</taxon>
        <taxon>Lophiotremataceae</taxon>
        <taxon>Lophiotrema</taxon>
    </lineage>
</organism>
<sequence>MLFVLAIVVLIRSAASTSTVETTGWTSAPNFRGTWDILVSCVLTLAICVWSALHLNVPTADSTLAQRNLRRTRWILLGIFAPEWVVSTAFAQYLTAKWLRREISEDNRHRKGQGSNTSFDDADPQDWSITTCYFATMGGFTVQTGDGLFDRSPRLSLTPEGIRLLSFLGRLPQVKERHIRDKSKADGLAKSIVCLQAGWMILQTIARLAQHLPVTLLEINTIGHVLCALVLYLLWWSKPLEVKDPITLPREEWMDSYLALMWMCSPISSCDGDGISEIRCMVYTTPLERRNLSASAPTITISEEHSEADNALRPHETHFSIGSRAARDPMKFIGPLGDFRVGSQIRSPSPTPFDHHVSYKIQDKTVQTAPEHEVFFQLQELHHGLQHTRQYCRRALRDCRNHEPLSHFAIQRWRLACAAIDDLWHQCEERPGYSDFYFTTSSLGTFVGETSYIERRMPNFLGLSYLGGVNVHKDRLKSVLAFVAAAYGALHIAAWNEYYPTKVERLLWIVSSMAIGSSGIALWCFFLAKQSIESFDIFGTLWSRSKAFSIIGRFVFLPLFVLARIYLVVEAFVSLRKAPIAVYQTPEWSEFLPHL</sequence>
<keyword evidence="1" id="KW-0812">Transmembrane</keyword>
<evidence type="ECO:0000256" key="1">
    <source>
        <dbReference type="SAM" id="Phobius"/>
    </source>
</evidence>
<feature type="signal peptide" evidence="2">
    <location>
        <begin position="1"/>
        <end position="16"/>
    </location>
</feature>
<keyword evidence="4" id="KW-1185">Reference proteome</keyword>
<feature type="transmembrane region" description="Helical" evidence="1">
    <location>
        <begin position="548"/>
        <end position="567"/>
    </location>
</feature>
<feature type="transmembrane region" description="Helical" evidence="1">
    <location>
        <begin position="35"/>
        <end position="53"/>
    </location>
</feature>
<dbReference type="PANTHER" id="PTHR35043:SF7">
    <property type="entry name" value="TRANSCRIPTION FACTOR DOMAIN-CONTAINING PROTEIN"/>
    <property type="match status" value="1"/>
</dbReference>
<evidence type="ECO:0000313" key="4">
    <source>
        <dbReference type="Proteomes" id="UP000799770"/>
    </source>
</evidence>
<proteinExistence type="predicted"/>
<dbReference type="OrthoDB" id="3061561at2759"/>